<reference evidence="1" key="1">
    <citation type="submission" date="2022-04" db="EMBL/GenBank/DDBJ databases">
        <title>Jade perch genome.</title>
        <authorList>
            <person name="Chao B."/>
        </authorList>
    </citation>
    <scope>NUCLEOTIDE SEQUENCE</scope>
    <source>
        <strain evidence="1">CB-2022</strain>
    </source>
</reference>
<organism evidence="1 2">
    <name type="scientific">Scortum barcoo</name>
    <name type="common">barcoo grunter</name>
    <dbReference type="NCBI Taxonomy" id="214431"/>
    <lineage>
        <taxon>Eukaryota</taxon>
        <taxon>Metazoa</taxon>
        <taxon>Chordata</taxon>
        <taxon>Craniata</taxon>
        <taxon>Vertebrata</taxon>
        <taxon>Euteleostomi</taxon>
        <taxon>Actinopterygii</taxon>
        <taxon>Neopterygii</taxon>
        <taxon>Teleostei</taxon>
        <taxon>Neoteleostei</taxon>
        <taxon>Acanthomorphata</taxon>
        <taxon>Eupercaria</taxon>
        <taxon>Centrarchiformes</taxon>
        <taxon>Terapontoidei</taxon>
        <taxon>Terapontidae</taxon>
        <taxon>Scortum</taxon>
    </lineage>
</organism>
<evidence type="ECO:0000313" key="1">
    <source>
        <dbReference type="EMBL" id="KAI3360233.1"/>
    </source>
</evidence>
<name>A0ACB8W0C3_9TELE</name>
<gene>
    <name evidence="1" type="ORF">L3Q82_014541</name>
</gene>
<keyword evidence="2" id="KW-1185">Reference proteome</keyword>
<proteinExistence type="predicted"/>
<comment type="caution">
    <text evidence="1">The sequence shown here is derived from an EMBL/GenBank/DDBJ whole genome shotgun (WGS) entry which is preliminary data.</text>
</comment>
<dbReference type="EMBL" id="CM041547">
    <property type="protein sequence ID" value="KAI3360233.1"/>
    <property type="molecule type" value="Genomic_DNA"/>
</dbReference>
<evidence type="ECO:0000313" key="2">
    <source>
        <dbReference type="Proteomes" id="UP000831701"/>
    </source>
</evidence>
<sequence>MSSKELTVGQSSQYVGPYRLEKTLGKGQTGLVKLGVHCITGQKVAIKIVNREKLSESVLMKVEREIAILKLIEHPHVLKLHDVYENNKYLYLVLEHVSGGELFDYLVKKGRLTPKEARKFFRQIISALDFCHSHSICHRDLKPENLLLDEKNNIRIADFGMASLQVGDSLLETSCGSPHYACPEVIRGEKYDGRRADVWSCGVILFALLVGALPFDHDNLRQLLEKVKSGVFHMPHFIPPDCQALLKGMIEVNADKRLTLEAIQKHAWYQGGRNEPCPEQPLPRRVCVKRIVSLTELDPDVLESMYSLGCFRDRVKLTQDLTSEEENQEKMIYYLLLDRKERYPSCEDEDLPPRNDIDPPRKRVDSPMLTRHGRCRPERKSLEVLSVTEQGSPTPPRRALDTNAHSQRSRSVSGASTGLSSSPLSSPRSPVFTFSQSEVTPTSTSSSKDPKPGSATTSRPARPAPDPKTQTLPSKGPTDRPQLHSMKSLPLQTPRSPSPSPSPLLSPIPRFFNFPSPSVFKSKNVHSSSNSSATPPPVSQVTPQGSPLPTPLGTPVHQIQHPSSTTPPSSSSSSSSSRADGAGGASLSLTPPSSPGGSGGLAASSSAHWRTRLNSFKNNLLGSPRFHRRKLQVPTSEDMSSLTPESSPELAKRSWFGNFISLEKEEQIFVLIRDKPLSSIKADIVHAFLSIPSLSHSVVSQNSFRAEYKSSGGPSVFQKPVKFQVDIAFSEGEREREREQAEREGRREMGIYSVTFTLITGPSRRFKRVVETIQAQLLSTHDQPSVQALADEKNGQLSRQPSTPSRQNSRRSESGSERDRGEKERAADGGSGSGSSSGTVLQRHGSGKDKTRLLSFSLGTLRFRLQKKKKKKRGVRAHSRLCFDPTPRNLSETQLRVILVLKCLFTCVSIAMAEAHQAVAFQFTITPEGIDLQLSYQALNQIYLSGVRSWKKRVSRMRNRVIKGVYPASPSSWLFVVIAILATMYMRSDPSMGLITKIQEHLPLSLHVSLSSQGQTMVSALVFSTLLWLSLILALRFCLKLLLSYHQWMFEQHGRVSNITKVWVTLLRLLSSRKPLLYSYQTSLPHLPVPAIKDTLSRYLKSVRPLLTDPEFKRMTELANHFESNLGHRLQRYLKLKALWATNYVSDWWEEYIYLRSRGPIMVNSNYYGMDFLYVTPTQVQAARAGNTITALLLYRRKVNREELKPSRVPGTVIPLCAAQCERMFNTTRTPGEETDVLQHWQDSEFVAVYHKGRYFRLWVYRAGRLLSPREIEHQIQRIMDDPSPPQPGEEKLGALTAGDSWPWVPPNARHDARPHVAGVCQQFLQDEGIDAMDWPARSPDLNPIEHIWDIMSRSIHQRHVAPQTVQELADALVQVWEEIPQETIRHLIRSMPRPVPWSRVRKQYFSSGINKRSLDAIDRAAFFVTLDDEEQGMRGEDPAGNLDRYAKSLLHGKCYDRWFDKSFSIVIYKNGKSGLNAEHSWADAPTVAHLWEYTLATDAFQLGYTEDGHCKGEVDRTLPPPQRLTWDLSSEVQAQVCSSLTVAQALADDVDCHVFPFREFGKGRIKKLRISPDAFIQIGLQLAYYRDRGGFCLTYEASMTRLFREGRTETVRSCSSESCAFVKALESEEAEEQCRHLFRLASERHQNLYRMAMTGAGIDRHLFCLYVVSKYLGVESPFLKEVLSEPWRLSTSQTPVQQMELFDLKNHPSFTSLGGGFGPVADDGYGVSYVIVGEDMINFHVSSKHSCRETVSEAFVTDSHRFGAQISKALQDIMNLLSADTKTPSSTSKAKPQTKKLL</sequence>
<protein>
    <submittedName>
        <fullName evidence="1">Uncharacterized protein</fullName>
    </submittedName>
</protein>
<dbReference type="Proteomes" id="UP000831701">
    <property type="component" value="Chromosome 17"/>
</dbReference>
<accession>A0ACB8W0C3</accession>